<dbReference type="EMBL" id="BNBO01000004">
    <property type="protein sequence ID" value="GHH63463.1"/>
    <property type="molecule type" value="Genomic_DNA"/>
</dbReference>
<feature type="transmembrane region" description="Helical" evidence="2">
    <location>
        <begin position="25"/>
        <end position="45"/>
    </location>
</feature>
<keyword evidence="2" id="KW-0812">Transmembrane</keyword>
<keyword evidence="2" id="KW-1133">Transmembrane helix</keyword>
<gene>
    <name evidence="4" type="ORF">GCM10018781_12930</name>
</gene>
<feature type="domain" description="TadE-like" evidence="3">
    <location>
        <begin position="23"/>
        <end position="65"/>
    </location>
</feature>
<name>A0A919FEF3_9ACTN</name>
<reference evidence="4" key="1">
    <citation type="journal article" date="2014" name="Int. J. Syst. Evol. Microbiol.">
        <title>Complete genome sequence of Corynebacterium casei LMG S-19264T (=DSM 44701T), isolated from a smear-ripened cheese.</title>
        <authorList>
            <consortium name="US DOE Joint Genome Institute (JGI-PGF)"/>
            <person name="Walter F."/>
            <person name="Albersmeier A."/>
            <person name="Kalinowski J."/>
            <person name="Ruckert C."/>
        </authorList>
    </citation>
    <scope>NUCLEOTIDE SEQUENCE</scope>
    <source>
        <strain evidence="4">JCM 4646</strain>
    </source>
</reference>
<dbReference type="AlphaFoldDB" id="A0A919FEF3"/>
<organism evidence="4 5">
    <name type="scientific">Kitasatospora indigofera</name>
    <dbReference type="NCBI Taxonomy" id="67307"/>
    <lineage>
        <taxon>Bacteria</taxon>
        <taxon>Bacillati</taxon>
        <taxon>Actinomycetota</taxon>
        <taxon>Actinomycetes</taxon>
        <taxon>Kitasatosporales</taxon>
        <taxon>Streptomycetaceae</taxon>
        <taxon>Kitasatospora</taxon>
    </lineage>
</organism>
<accession>A0A919FEF3</accession>
<feature type="region of interest" description="Disordered" evidence="1">
    <location>
        <begin position="1"/>
        <end position="20"/>
    </location>
</feature>
<feature type="compositionally biased region" description="Low complexity" evidence="1">
    <location>
        <begin position="1"/>
        <end position="15"/>
    </location>
</feature>
<evidence type="ECO:0000256" key="1">
    <source>
        <dbReference type="SAM" id="MobiDB-lite"/>
    </source>
</evidence>
<dbReference type="InterPro" id="IPR012495">
    <property type="entry name" value="TadE-like_dom"/>
</dbReference>
<dbReference type="Pfam" id="PF07811">
    <property type="entry name" value="TadE"/>
    <property type="match status" value="1"/>
</dbReference>
<proteinExistence type="predicted"/>
<evidence type="ECO:0000256" key="2">
    <source>
        <dbReference type="SAM" id="Phobius"/>
    </source>
</evidence>
<keyword evidence="2" id="KW-0472">Membrane</keyword>
<evidence type="ECO:0000313" key="5">
    <source>
        <dbReference type="Proteomes" id="UP000617734"/>
    </source>
</evidence>
<evidence type="ECO:0000313" key="4">
    <source>
        <dbReference type="EMBL" id="GHH63463.1"/>
    </source>
</evidence>
<reference evidence="4" key="2">
    <citation type="submission" date="2020-09" db="EMBL/GenBank/DDBJ databases">
        <authorList>
            <person name="Sun Q."/>
            <person name="Ohkuma M."/>
        </authorList>
    </citation>
    <scope>NUCLEOTIDE SEQUENCE</scope>
    <source>
        <strain evidence="4">JCM 4646</strain>
    </source>
</reference>
<dbReference type="Proteomes" id="UP000617734">
    <property type="component" value="Unassembled WGS sequence"/>
</dbReference>
<keyword evidence="5" id="KW-1185">Reference proteome</keyword>
<evidence type="ECO:0000259" key="3">
    <source>
        <dbReference type="Pfam" id="PF07811"/>
    </source>
</evidence>
<comment type="caution">
    <text evidence="4">The sequence shown here is derived from an EMBL/GenBank/DDBJ whole genome shotgun (WGS) entry which is preliminary data.</text>
</comment>
<protein>
    <submittedName>
        <fullName evidence="4">Membrane protein</fullName>
    </submittedName>
</protein>
<sequence length="155" mass="15785">MSGRRGPGPLRAARSGRSRPDRGSVAVEAAILAPAVVVFVLLAIAAGRMQTAGGTVDAAARAAARTASITREPGAVDSAARAAADDVLRQDGVSCQQLRVDIERGTLGTPAGPVATVRVRVGCTIGLRDLVVPGLPGTKTLTGDFTSVVDRYRGQ</sequence>